<organism evidence="1 2">
    <name type="scientific">Longimicrobium terrae</name>
    <dbReference type="NCBI Taxonomy" id="1639882"/>
    <lineage>
        <taxon>Bacteria</taxon>
        <taxon>Pseudomonadati</taxon>
        <taxon>Gemmatimonadota</taxon>
        <taxon>Longimicrobiia</taxon>
        <taxon>Longimicrobiales</taxon>
        <taxon>Longimicrobiaceae</taxon>
        <taxon>Longimicrobium</taxon>
    </lineage>
</organism>
<dbReference type="AlphaFoldDB" id="A0A841H5A7"/>
<keyword evidence="2" id="KW-1185">Reference proteome</keyword>
<proteinExistence type="predicted"/>
<sequence length="69" mass="7515">MRSKLQLNLDQLEVDTFQTVTTAGEARGTVQANDDYGAQTDSGYEFCTINDATCRGYGTCGKYPCKPVP</sequence>
<protein>
    <submittedName>
        <fullName evidence="1">Uncharacterized protein</fullName>
    </submittedName>
</protein>
<accession>A0A841H5A7</accession>
<evidence type="ECO:0000313" key="1">
    <source>
        <dbReference type="EMBL" id="MBB6073158.1"/>
    </source>
</evidence>
<dbReference type="EMBL" id="JACHIA010000021">
    <property type="protein sequence ID" value="MBB6073158.1"/>
    <property type="molecule type" value="Genomic_DNA"/>
</dbReference>
<evidence type="ECO:0000313" key="2">
    <source>
        <dbReference type="Proteomes" id="UP000582837"/>
    </source>
</evidence>
<dbReference type="RefSeq" id="WP_170035073.1">
    <property type="nucleotide sequence ID" value="NZ_JABDTL010000001.1"/>
</dbReference>
<comment type="caution">
    <text evidence="1">The sequence shown here is derived from an EMBL/GenBank/DDBJ whole genome shotgun (WGS) entry which is preliminary data.</text>
</comment>
<dbReference type="Proteomes" id="UP000582837">
    <property type="component" value="Unassembled WGS sequence"/>
</dbReference>
<reference evidence="1 2" key="1">
    <citation type="submission" date="2020-08" db="EMBL/GenBank/DDBJ databases">
        <title>Genomic Encyclopedia of Type Strains, Phase IV (KMG-IV): sequencing the most valuable type-strain genomes for metagenomic binning, comparative biology and taxonomic classification.</title>
        <authorList>
            <person name="Goeker M."/>
        </authorList>
    </citation>
    <scope>NUCLEOTIDE SEQUENCE [LARGE SCALE GENOMIC DNA]</scope>
    <source>
        <strain evidence="1 2">DSM 29007</strain>
    </source>
</reference>
<gene>
    <name evidence="1" type="ORF">HNQ61_004825</name>
</gene>
<name>A0A841H5A7_9BACT</name>